<protein>
    <submittedName>
        <fullName evidence="7">MBL fold metallo-hydrolase</fullName>
    </submittedName>
</protein>
<comment type="similarity">
    <text evidence="1">Belongs to the metallo-beta-lactamase superfamily.</text>
</comment>
<feature type="signal peptide" evidence="5">
    <location>
        <begin position="1"/>
        <end position="18"/>
    </location>
</feature>
<keyword evidence="4" id="KW-0862">Zinc</keyword>
<evidence type="ECO:0000256" key="3">
    <source>
        <dbReference type="ARBA" id="ARBA00022801"/>
    </source>
</evidence>
<dbReference type="AlphaFoldDB" id="A0AAX0WHH2"/>
<feature type="domain" description="Metallo-beta-lactamase" evidence="6">
    <location>
        <begin position="68"/>
        <end position="257"/>
    </location>
</feature>
<dbReference type="EMBL" id="PJLB01000012">
    <property type="protein sequence ID" value="PNC99917.1"/>
    <property type="molecule type" value="Genomic_DNA"/>
</dbReference>
<evidence type="ECO:0000256" key="2">
    <source>
        <dbReference type="ARBA" id="ARBA00022723"/>
    </source>
</evidence>
<evidence type="ECO:0000256" key="1">
    <source>
        <dbReference type="ARBA" id="ARBA00007749"/>
    </source>
</evidence>
<gene>
    <name evidence="7" type="ORF">CXT95_10935</name>
</gene>
<feature type="chain" id="PRO_5043835998" evidence="5">
    <location>
        <begin position="19"/>
        <end position="279"/>
    </location>
</feature>
<dbReference type="PANTHER" id="PTHR42978">
    <property type="entry name" value="QUORUM-QUENCHING LACTONASE YTNP-RELATED-RELATED"/>
    <property type="match status" value="1"/>
</dbReference>
<dbReference type="InterPro" id="IPR051013">
    <property type="entry name" value="MBL_superfamily_lactonases"/>
</dbReference>
<dbReference type="GO" id="GO:0016787">
    <property type="term" value="F:hydrolase activity"/>
    <property type="evidence" value="ECO:0007669"/>
    <property type="project" value="UniProtKB-KW"/>
</dbReference>
<keyword evidence="5" id="KW-0732">Signal</keyword>
<evidence type="ECO:0000313" key="8">
    <source>
        <dbReference type="Proteomes" id="UP000236075"/>
    </source>
</evidence>
<dbReference type="CDD" id="cd07720">
    <property type="entry name" value="OPHC2-like_MBL-fold"/>
    <property type="match status" value="1"/>
</dbReference>
<comment type="caution">
    <text evidence="7">The sequence shown here is derived from an EMBL/GenBank/DDBJ whole genome shotgun (WGS) entry which is preliminary data.</text>
</comment>
<evidence type="ECO:0000313" key="7">
    <source>
        <dbReference type="EMBL" id="PNC99917.1"/>
    </source>
</evidence>
<dbReference type="PANTHER" id="PTHR42978:SF6">
    <property type="entry name" value="QUORUM-QUENCHING LACTONASE YTNP-RELATED"/>
    <property type="match status" value="1"/>
</dbReference>
<dbReference type="GeneID" id="60880634"/>
<name>A0AAX0WHH2_9BACT</name>
<evidence type="ECO:0000259" key="6">
    <source>
        <dbReference type="SMART" id="SM00849"/>
    </source>
</evidence>
<sequence length="279" mass="30280">MVKWLLCGAAMISGIVIAAETENRSFQFGNFEVIAVQDALSAMRFELFPGMPEEEFLRLTGGGRVPSSVNVFLLKRGDGKIILVDAGNGGKRGGMLRKLEQSGVFPESVDFILLTHMHGDHIGGLLGKHGEAVFSRALVYVSMPEWEFWQNGTAGPQGKQVRKVLHAYGSRVRTFRFGEEVLPGIKALDASGHTPGHTVFETDSLLIVGDLLHAAALQIPRPEVCTIYDMNPSGAVQARRRFYEFAASSPKPVAGMHLPYPGIGRIGRSAAGYVYLPGK</sequence>
<dbReference type="Pfam" id="PF00753">
    <property type="entry name" value="Lactamase_B"/>
    <property type="match status" value="1"/>
</dbReference>
<dbReference type="InterPro" id="IPR036866">
    <property type="entry name" value="RibonucZ/Hydroxyglut_hydro"/>
</dbReference>
<evidence type="ECO:0000256" key="5">
    <source>
        <dbReference type="SAM" id="SignalP"/>
    </source>
</evidence>
<keyword evidence="3" id="KW-0378">Hydrolase</keyword>
<reference evidence="7 8" key="1">
    <citation type="journal article" date="2017" name="BMC Genomics">
        <title>Genome sequencing of 39 Akkermansia muciniphila isolates reveals its population structure, genomic and functional diverisity, and global distribution in mammalian gut microbiotas.</title>
        <authorList>
            <person name="Guo X."/>
            <person name="Li S."/>
            <person name="Zhang J."/>
            <person name="Wu F."/>
            <person name="Li X."/>
            <person name="Wu D."/>
            <person name="Zhang M."/>
            <person name="Ou Z."/>
            <person name="Jie Z."/>
            <person name="Yan Q."/>
            <person name="Li P."/>
            <person name="Yi J."/>
            <person name="Peng Y."/>
        </authorList>
    </citation>
    <scope>NUCLEOTIDE SEQUENCE [LARGE SCALE GENOMIC DNA]</scope>
    <source>
        <strain evidence="7 8">GP28</strain>
    </source>
</reference>
<dbReference type="SUPFAM" id="SSF56281">
    <property type="entry name" value="Metallo-hydrolase/oxidoreductase"/>
    <property type="match status" value="1"/>
</dbReference>
<proteinExistence type="inferred from homology"/>
<dbReference type="InterPro" id="IPR001279">
    <property type="entry name" value="Metallo-B-lactamas"/>
</dbReference>
<dbReference type="RefSeq" id="WP_022196809.1">
    <property type="nucleotide sequence ID" value="NZ_AP021898.1"/>
</dbReference>
<dbReference type="Proteomes" id="UP000236075">
    <property type="component" value="Unassembled WGS sequence"/>
</dbReference>
<accession>A0AAX0WHH2</accession>
<keyword evidence="2" id="KW-0479">Metal-binding</keyword>
<dbReference type="GO" id="GO:0046872">
    <property type="term" value="F:metal ion binding"/>
    <property type="evidence" value="ECO:0007669"/>
    <property type="project" value="UniProtKB-KW"/>
</dbReference>
<dbReference type="SMART" id="SM00849">
    <property type="entry name" value="Lactamase_B"/>
    <property type="match status" value="1"/>
</dbReference>
<evidence type="ECO:0000256" key="4">
    <source>
        <dbReference type="ARBA" id="ARBA00022833"/>
    </source>
</evidence>
<dbReference type="Gene3D" id="3.60.15.10">
    <property type="entry name" value="Ribonuclease Z/Hydroxyacylglutathione hydrolase-like"/>
    <property type="match status" value="1"/>
</dbReference>
<organism evidence="7 8">
    <name type="scientific">Akkermansia muciniphila</name>
    <dbReference type="NCBI Taxonomy" id="239935"/>
    <lineage>
        <taxon>Bacteria</taxon>
        <taxon>Pseudomonadati</taxon>
        <taxon>Verrucomicrobiota</taxon>
        <taxon>Verrucomicrobiia</taxon>
        <taxon>Verrucomicrobiales</taxon>
        <taxon>Akkermansiaceae</taxon>
        <taxon>Akkermansia</taxon>
    </lineage>
</organism>